<keyword evidence="2" id="KW-1185">Reference proteome</keyword>
<evidence type="ECO:0000313" key="2">
    <source>
        <dbReference type="Proteomes" id="UP000784294"/>
    </source>
</evidence>
<reference evidence="1" key="1">
    <citation type="submission" date="2018-11" db="EMBL/GenBank/DDBJ databases">
        <authorList>
            <consortium name="Pathogen Informatics"/>
        </authorList>
    </citation>
    <scope>NUCLEOTIDE SEQUENCE</scope>
</reference>
<gene>
    <name evidence="1" type="ORF">PXEA_LOCUS36558</name>
</gene>
<comment type="caution">
    <text evidence="1">The sequence shown here is derived from an EMBL/GenBank/DDBJ whole genome shotgun (WGS) entry which is preliminary data.</text>
</comment>
<accession>A0A448XRH1</accession>
<dbReference type="EMBL" id="CAAALY010278944">
    <property type="protein sequence ID" value="VEL43118.1"/>
    <property type="molecule type" value="Genomic_DNA"/>
</dbReference>
<evidence type="ECO:0000313" key="1">
    <source>
        <dbReference type="EMBL" id="VEL43118.1"/>
    </source>
</evidence>
<protein>
    <submittedName>
        <fullName evidence="1">Uncharacterized protein</fullName>
    </submittedName>
</protein>
<sequence>MRHLRWISSPFCPQRRISVTVCLSVFQLPECQASRVVLVYSKRTSLTDNVFALLPKTPGPHFLHRDPFSSG</sequence>
<dbReference type="AlphaFoldDB" id="A0A448XRH1"/>
<dbReference type="Proteomes" id="UP000784294">
    <property type="component" value="Unassembled WGS sequence"/>
</dbReference>
<name>A0A448XRH1_9PLAT</name>
<proteinExistence type="predicted"/>
<organism evidence="1 2">
    <name type="scientific">Protopolystoma xenopodis</name>
    <dbReference type="NCBI Taxonomy" id="117903"/>
    <lineage>
        <taxon>Eukaryota</taxon>
        <taxon>Metazoa</taxon>
        <taxon>Spiralia</taxon>
        <taxon>Lophotrochozoa</taxon>
        <taxon>Platyhelminthes</taxon>
        <taxon>Monogenea</taxon>
        <taxon>Polyopisthocotylea</taxon>
        <taxon>Polystomatidea</taxon>
        <taxon>Polystomatidae</taxon>
        <taxon>Protopolystoma</taxon>
    </lineage>
</organism>